<protein>
    <submittedName>
        <fullName evidence="2">Uncharacterized protein</fullName>
    </submittedName>
</protein>
<keyword evidence="1" id="KW-0812">Transmembrane</keyword>
<evidence type="ECO:0000313" key="2">
    <source>
        <dbReference type="EMBL" id="MBB5787077.1"/>
    </source>
</evidence>
<keyword evidence="1" id="KW-0472">Membrane</keyword>
<feature type="transmembrane region" description="Helical" evidence="1">
    <location>
        <begin position="12"/>
        <end position="35"/>
    </location>
</feature>
<evidence type="ECO:0000256" key="1">
    <source>
        <dbReference type="SAM" id="Phobius"/>
    </source>
</evidence>
<evidence type="ECO:0000313" key="3">
    <source>
        <dbReference type="Proteomes" id="UP000542813"/>
    </source>
</evidence>
<keyword evidence="3" id="KW-1185">Reference proteome</keyword>
<dbReference type="Proteomes" id="UP000542813">
    <property type="component" value="Unassembled WGS sequence"/>
</dbReference>
<proteinExistence type="predicted"/>
<organism evidence="2 3">
    <name type="scientific">Jiangella mangrovi</name>
    <dbReference type="NCBI Taxonomy" id="1524084"/>
    <lineage>
        <taxon>Bacteria</taxon>
        <taxon>Bacillati</taxon>
        <taxon>Actinomycetota</taxon>
        <taxon>Actinomycetes</taxon>
        <taxon>Jiangellales</taxon>
        <taxon>Jiangellaceae</taxon>
        <taxon>Jiangella</taxon>
    </lineage>
</organism>
<sequence length="37" mass="3791">MFKPPSQPSRRATAVKVGIAALCVGYASVLAGLLLGF</sequence>
<dbReference type="EMBL" id="JACHMM010000001">
    <property type="protein sequence ID" value="MBB5787077.1"/>
    <property type="molecule type" value="Genomic_DNA"/>
</dbReference>
<gene>
    <name evidence="2" type="ORF">HD601_001652</name>
</gene>
<keyword evidence="1" id="KW-1133">Transmembrane helix</keyword>
<reference evidence="2 3" key="1">
    <citation type="submission" date="2020-08" db="EMBL/GenBank/DDBJ databases">
        <title>Sequencing the genomes of 1000 actinobacteria strains.</title>
        <authorList>
            <person name="Klenk H.-P."/>
        </authorList>
    </citation>
    <scope>NUCLEOTIDE SEQUENCE [LARGE SCALE GENOMIC DNA]</scope>
    <source>
        <strain evidence="2 3">DSM 102122</strain>
    </source>
</reference>
<name>A0A7W9LKH7_9ACTN</name>
<dbReference type="AlphaFoldDB" id="A0A7W9LKH7"/>
<accession>A0A7W9LKH7</accession>
<comment type="caution">
    <text evidence="2">The sequence shown here is derived from an EMBL/GenBank/DDBJ whole genome shotgun (WGS) entry which is preliminary data.</text>
</comment>